<comment type="caution">
    <text evidence="1">The sequence shown here is derived from an EMBL/GenBank/DDBJ whole genome shotgun (WGS) entry which is preliminary data.</text>
</comment>
<dbReference type="EMBL" id="LGUP01000048">
    <property type="protein sequence ID" value="KOG33805.1"/>
    <property type="molecule type" value="Genomic_DNA"/>
</dbReference>
<organism evidence="1 2">
    <name type="scientific">Streptomyces viridochromogenes</name>
    <dbReference type="NCBI Taxonomy" id="1938"/>
    <lineage>
        <taxon>Bacteria</taxon>
        <taxon>Bacillati</taxon>
        <taxon>Actinomycetota</taxon>
        <taxon>Actinomycetes</taxon>
        <taxon>Kitasatosporales</taxon>
        <taxon>Streptomycetaceae</taxon>
        <taxon>Streptomyces</taxon>
    </lineage>
</organism>
<sequence>MAFEWERIGQPHFDRVVEALVHRLYSGTADVRAVNGRGGDGGRDIDVVQGVRLRIYQLKYFPDGLQGRGRRPSIKKSFKRAMDHDPYEWVLVVPCTLTPGERAFVMGLGEGRDVKVTVMDRTALDDRLAAHSDIERSLSRTRGDGGLLEYAKIMNRERDVLAGGTADLGARVQALGRVVDDLDPNWTVDFAREGDKVIQTLRAKHPRAHEVSPITMTISGTGMDAGLSAAVTRSLGFGVAEAVELPPDVVASLTVSGPEWIAQTFTNTAVLWRPISPASETCAAVSVAFLGEDGSVQASYAGRLKARGSGSLGTSIEVDLPGALLRLLHPFDESAPAKLAYQFDLAGLSPAEALKVLRLRRRLSLGGDFRVMIDDQLAGAGRLPTSGTADDLRRWAQLQLFLEDLEVVQRYCDQDFPIPADMSMTDRIALRMARLLVEGRCVASPFSRELTVTLTWIDDANTRELLSGRPQSLRVTSSEHGITIAGHLLNLGAVCIFHTEVTADDGPTLLESLRSGRVPEATVVLRPARGEHYRMFLTDSPDDGMPLSPCPLDLDGYPEPR</sequence>
<accession>A0A0L8L6Q9</accession>
<proteinExistence type="predicted"/>
<dbReference type="RefSeq" id="WP_053194423.1">
    <property type="nucleotide sequence ID" value="NZ_LGUP01000048.1"/>
</dbReference>
<dbReference type="AlphaFoldDB" id="A0A0L8L6Q9"/>
<evidence type="ECO:0000313" key="2">
    <source>
        <dbReference type="Proteomes" id="UP000037023"/>
    </source>
</evidence>
<name>A0A0L8L6Q9_STRVR</name>
<protein>
    <submittedName>
        <fullName evidence="1">Uncharacterized protein</fullName>
    </submittedName>
</protein>
<evidence type="ECO:0000313" key="1">
    <source>
        <dbReference type="EMBL" id="KOG33805.1"/>
    </source>
</evidence>
<reference evidence="1 2" key="1">
    <citation type="submission" date="2015-06" db="EMBL/GenBank/DDBJ databases">
        <authorList>
            <person name="Hoefler B.C."/>
            <person name="Straight P.D."/>
        </authorList>
    </citation>
    <scope>NUCLEOTIDE SEQUENCE [LARGE SCALE GENOMIC DNA]</scope>
    <source>
        <strain evidence="1 2">NRRL 3427</strain>
    </source>
</reference>
<gene>
    <name evidence="1" type="ORF">ADK34_07800</name>
</gene>
<dbReference type="Proteomes" id="UP000037023">
    <property type="component" value="Unassembled WGS sequence"/>
</dbReference>
<dbReference type="OrthoDB" id="3196580at2"/>
<dbReference type="PATRIC" id="fig|1938.6.peg.1710"/>